<evidence type="ECO:0000313" key="2">
    <source>
        <dbReference type="EMBL" id="VEG85447.1"/>
    </source>
</evidence>
<dbReference type="EMBL" id="LR134372">
    <property type="protein sequence ID" value="VEG85447.1"/>
    <property type="molecule type" value="Genomic_DNA"/>
</dbReference>
<gene>
    <name evidence="2" type="ORF">NCTC11541_01504</name>
</gene>
<name>A0A448KPX1_CAMUP</name>
<dbReference type="Proteomes" id="UP000278157">
    <property type="component" value="Chromosome"/>
</dbReference>
<reference evidence="2 3" key="1">
    <citation type="submission" date="2018-12" db="EMBL/GenBank/DDBJ databases">
        <authorList>
            <consortium name="Pathogen Informatics"/>
        </authorList>
    </citation>
    <scope>NUCLEOTIDE SEQUENCE [LARGE SCALE GENOMIC DNA]</scope>
    <source>
        <strain evidence="2 3">NCTC11541</strain>
    </source>
</reference>
<proteinExistence type="predicted"/>
<dbReference type="GO" id="GO:0032259">
    <property type="term" value="P:methylation"/>
    <property type="evidence" value="ECO:0007669"/>
    <property type="project" value="UniProtKB-KW"/>
</dbReference>
<keyword evidence="2" id="KW-0808">Transferase</keyword>
<organism evidence="2 3">
    <name type="scientific">Campylobacter upsaliensis</name>
    <dbReference type="NCBI Taxonomy" id="28080"/>
    <lineage>
        <taxon>Bacteria</taxon>
        <taxon>Pseudomonadati</taxon>
        <taxon>Campylobacterota</taxon>
        <taxon>Epsilonproteobacteria</taxon>
        <taxon>Campylobacterales</taxon>
        <taxon>Campylobacteraceae</taxon>
        <taxon>Campylobacter</taxon>
    </lineage>
</organism>
<evidence type="ECO:0000313" key="3">
    <source>
        <dbReference type="Proteomes" id="UP000278157"/>
    </source>
</evidence>
<evidence type="ECO:0000256" key="1">
    <source>
        <dbReference type="SAM" id="Coils"/>
    </source>
</evidence>
<dbReference type="GO" id="GO:0008168">
    <property type="term" value="F:methyltransferase activity"/>
    <property type="evidence" value="ECO:0007669"/>
    <property type="project" value="UniProtKB-KW"/>
</dbReference>
<keyword evidence="1" id="KW-0175">Coiled coil</keyword>
<accession>A0A448KPX1</accession>
<feature type="coiled-coil region" evidence="1">
    <location>
        <begin position="6"/>
        <end position="50"/>
    </location>
</feature>
<keyword evidence="2" id="KW-0489">Methyltransferase</keyword>
<dbReference type="AlphaFoldDB" id="A0A448KPX1"/>
<protein>
    <submittedName>
        <fullName evidence="2">Methyltransferase, FkbM family</fullName>
    </submittedName>
</protein>
<sequence length="117" mass="13167">MNLEMIKNLQTSLKALENQLINHQQNRAVVENLEEQIASLKAQNDFNLLQGIKKNLELLSGAFCDEKGLGKLNLMLHNAKVPPKYYDIFYQMLAVNAGATPPPPPVLHRLWGACWAD</sequence>
<dbReference type="RefSeq" id="WP_232008204.1">
    <property type="nucleotide sequence ID" value="NZ_LR134372.1"/>
</dbReference>